<name>A0A1F6Y3G0_9BACT</name>
<dbReference type="EMBL" id="MFVL01000026">
    <property type="protein sequence ID" value="OGJ00872.1"/>
    <property type="molecule type" value="Genomic_DNA"/>
</dbReference>
<dbReference type="AlphaFoldDB" id="A0A1F6Y3G0"/>
<organism evidence="2 3">
    <name type="scientific">Candidatus Nomurabacteria bacterium RIFCSPLOWO2_02_FULL_40_67</name>
    <dbReference type="NCBI Taxonomy" id="1801787"/>
    <lineage>
        <taxon>Bacteria</taxon>
        <taxon>Candidatus Nomuraibacteriota</taxon>
    </lineage>
</organism>
<feature type="transmembrane region" description="Helical" evidence="1">
    <location>
        <begin position="25"/>
        <end position="46"/>
    </location>
</feature>
<proteinExistence type="predicted"/>
<reference evidence="2 3" key="1">
    <citation type="journal article" date="2016" name="Nat. Commun.">
        <title>Thousands of microbial genomes shed light on interconnected biogeochemical processes in an aquifer system.</title>
        <authorList>
            <person name="Anantharaman K."/>
            <person name="Brown C.T."/>
            <person name="Hug L.A."/>
            <person name="Sharon I."/>
            <person name="Castelle C.J."/>
            <person name="Probst A.J."/>
            <person name="Thomas B.C."/>
            <person name="Singh A."/>
            <person name="Wilkins M.J."/>
            <person name="Karaoz U."/>
            <person name="Brodie E.L."/>
            <person name="Williams K.H."/>
            <person name="Hubbard S.S."/>
            <person name="Banfield J.F."/>
        </authorList>
    </citation>
    <scope>NUCLEOTIDE SEQUENCE [LARGE SCALE GENOMIC DNA]</scope>
</reference>
<evidence type="ECO:0000313" key="3">
    <source>
        <dbReference type="Proteomes" id="UP000177693"/>
    </source>
</evidence>
<keyword evidence="1" id="KW-0812">Transmembrane</keyword>
<sequence>MRQIASKLNTYVRSVDIVNNNIEKLILNIILWSALALALFYILFLGNMVKNIIERRSLEASAWTLASEVRDLELAYLNMSSGVDLSLSHSMGFKETQATFATRKKAGETLGLVGEKNFGSVKVVPNDL</sequence>
<accession>A0A1F6Y3G0</accession>
<dbReference type="Proteomes" id="UP000177693">
    <property type="component" value="Unassembled WGS sequence"/>
</dbReference>
<evidence type="ECO:0000313" key="2">
    <source>
        <dbReference type="EMBL" id="OGJ00872.1"/>
    </source>
</evidence>
<comment type="caution">
    <text evidence="2">The sequence shown here is derived from an EMBL/GenBank/DDBJ whole genome shotgun (WGS) entry which is preliminary data.</text>
</comment>
<keyword evidence="1" id="KW-0472">Membrane</keyword>
<evidence type="ECO:0000256" key="1">
    <source>
        <dbReference type="SAM" id="Phobius"/>
    </source>
</evidence>
<protein>
    <submittedName>
        <fullName evidence="2">Uncharacterized protein</fullName>
    </submittedName>
</protein>
<keyword evidence="1" id="KW-1133">Transmembrane helix</keyword>
<gene>
    <name evidence="2" type="ORF">A3I23_03910</name>
</gene>